<dbReference type="Proteomes" id="UP000269221">
    <property type="component" value="Unassembled WGS sequence"/>
</dbReference>
<reference evidence="1 2" key="1">
    <citation type="submission" date="2018-07" db="EMBL/GenBank/DDBJ databases">
        <title>A high quality draft genome assembly of the barn swallow (H. rustica rustica).</title>
        <authorList>
            <person name="Formenti G."/>
            <person name="Chiara M."/>
            <person name="Poveda L."/>
            <person name="Francoijs K.-J."/>
            <person name="Bonisoli-Alquati A."/>
            <person name="Canova L."/>
            <person name="Gianfranceschi L."/>
            <person name="Horner D.S."/>
            <person name="Saino N."/>
        </authorList>
    </citation>
    <scope>NUCLEOTIDE SEQUENCE [LARGE SCALE GENOMIC DNA]</scope>
    <source>
        <strain evidence="1">Chelidonia</strain>
        <tissue evidence="1">Blood</tissue>
    </source>
</reference>
<dbReference type="EMBL" id="QRBI01000143">
    <property type="protein sequence ID" value="RMC00701.1"/>
    <property type="molecule type" value="Genomic_DNA"/>
</dbReference>
<name>A0A3M0JK73_HIRRU</name>
<proteinExistence type="predicted"/>
<dbReference type="AlphaFoldDB" id="A0A3M0JK73"/>
<keyword evidence="2" id="KW-1185">Reference proteome</keyword>
<comment type="caution">
    <text evidence="1">The sequence shown here is derived from an EMBL/GenBank/DDBJ whole genome shotgun (WGS) entry which is preliminary data.</text>
</comment>
<sequence>MGIREVKTSKVAVGKWNMEDITPITETLAMDTQPHKLKDMPNSLSFLAVAQYAKYCKMTHNIQKAIMMKKTSAYGFREGISRRKMKKKGKVRNTYQFLPLFIKYGKLIQDVVTDVDFNTVSVHICIV</sequence>
<evidence type="ECO:0000313" key="1">
    <source>
        <dbReference type="EMBL" id="RMC00701.1"/>
    </source>
</evidence>
<protein>
    <submittedName>
        <fullName evidence="1">Uncharacterized protein</fullName>
    </submittedName>
</protein>
<evidence type="ECO:0000313" key="2">
    <source>
        <dbReference type="Proteomes" id="UP000269221"/>
    </source>
</evidence>
<organism evidence="1 2">
    <name type="scientific">Hirundo rustica rustica</name>
    <dbReference type="NCBI Taxonomy" id="333673"/>
    <lineage>
        <taxon>Eukaryota</taxon>
        <taxon>Metazoa</taxon>
        <taxon>Chordata</taxon>
        <taxon>Craniata</taxon>
        <taxon>Vertebrata</taxon>
        <taxon>Euteleostomi</taxon>
        <taxon>Archelosauria</taxon>
        <taxon>Archosauria</taxon>
        <taxon>Dinosauria</taxon>
        <taxon>Saurischia</taxon>
        <taxon>Theropoda</taxon>
        <taxon>Coelurosauria</taxon>
        <taxon>Aves</taxon>
        <taxon>Neognathae</taxon>
        <taxon>Neoaves</taxon>
        <taxon>Telluraves</taxon>
        <taxon>Australaves</taxon>
        <taxon>Passeriformes</taxon>
        <taxon>Sylvioidea</taxon>
        <taxon>Hirundinidae</taxon>
        <taxon>Hirundo</taxon>
    </lineage>
</organism>
<gene>
    <name evidence="1" type="ORF">DUI87_22728</name>
</gene>
<accession>A0A3M0JK73</accession>